<dbReference type="KEGG" id="pxu:106116476"/>
<accession>A0AAJ6Z5K4</accession>
<feature type="domain" description="Endonuclease/exonuclease/phosphatase" evidence="2">
    <location>
        <begin position="257"/>
        <end position="411"/>
    </location>
</feature>
<feature type="non-terminal residue" evidence="3">
    <location>
        <position position="484"/>
    </location>
</feature>
<evidence type="ECO:0000259" key="2">
    <source>
        <dbReference type="Pfam" id="PF03372"/>
    </source>
</evidence>
<organism evidence="3">
    <name type="scientific">Papilio xuthus</name>
    <name type="common">Asian swallowtail butterfly</name>
    <dbReference type="NCBI Taxonomy" id="66420"/>
    <lineage>
        <taxon>Eukaryota</taxon>
        <taxon>Metazoa</taxon>
        <taxon>Ecdysozoa</taxon>
        <taxon>Arthropoda</taxon>
        <taxon>Hexapoda</taxon>
        <taxon>Insecta</taxon>
        <taxon>Pterygota</taxon>
        <taxon>Neoptera</taxon>
        <taxon>Endopterygota</taxon>
        <taxon>Lepidoptera</taxon>
        <taxon>Glossata</taxon>
        <taxon>Ditrysia</taxon>
        <taxon>Papilionoidea</taxon>
        <taxon>Papilionidae</taxon>
        <taxon>Papilioninae</taxon>
        <taxon>Papilio</taxon>
    </lineage>
</organism>
<dbReference type="InterPro" id="IPR036691">
    <property type="entry name" value="Endo/exonu/phosph_ase_sf"/>
</dbReference>
<dbReference type="Pfam" id="PF03372">
    <property type="entry name" value="Exo_endo_phos"/>
    <property type="match status" value="1"/>
</dbReference>
<evidence type="ECO:0000313" key="3">
    <source>
        <dbReference type="RefSeq" id="XP_013165800.1"/>
    </source>
</evidence>
<name>A0AAJ6Z5K4_PAPXU</name>
<dbReference type="GO" id="GO:0003824">
    <property type="term" value="F:catalytic activity"/>
    <property type="evidence" value="ECO:0007669"/>
    <property type="project" value="InterPro"/>
</dbReference>
<dbReference type="Proteomes" id="UP000694872">
    <property type="component" value="Unplaced"/>
</dbReference>
<dbReference type="InterPro" id="IPR027124">
    <property type="entry name" value="Swc5/CFDP1/2"/>
</dbReference>
<gene>
    <name evidence="3" type="primary">LOC106116476</name>
</gene>
<dbReference type="InterPro" id="IPR005135">
    <property type="entry name" value="Endo/exonuclease/phosphatase"/>
</dbReference>
<evidence type="ECO:0000256" key="1">
    <source>
        <dbReference type="SAM" id="MobiDB-lite"/>
    </source>
</evidence>
<sequence length="484" mass="53892">MSAPTSDSTEAITNSGYGSSDETASLLVAAPAVTVIVPTENRTVKPILQRQDCTTNLRPQLSGGPGSEESATSVRIEDNSTRSVPDIELQCRDPPDRPQTLISPVATGSHRCSVTTCQLVPHGYTRCRVCERRQSTAPVSALHLARSVSRESVRSAFHYNCGCSSLHAVNTCPVIQPPALLLPTTSTRIIRQSSQPESSACVTHCPHHAHHHPSASLRQLREPGDGIAGIAADSLRINGGMRPFKQGLLLCPQTLSQTRRARLRRAFTEATGDTVNYVYAPTSAAACEDVEKFYSDLETITYRMPKRELLLIMGDFNSKIGCESHILSSCVGKHGLGQRNERGERLIQFATENDLVISNTFFQNHPRRIYTWISPDGNYRNQIDYIMIRSRWRTTIRNAHTLPGADCGSDHQLLIAKIQLKLKACRKLYKPKRLEVKDIPKFTETIGQNWQQWLTTDSRTECPEKLWERAKDLFSFAMKQTTTP</sequence>
<dbReference type="SUPFAM" id="SSF56219">
    <property type="entry name" value="DNase I-like"/>
    <property type="match status" value="1"/>
</dbReference>
<dbReference type="RefSeq" id="XP_013165800.1">
    <property type="nucleotide sequence ID" value="XM_013310346.1"/>
</dbReference>
<reference evidence="3" key="1">
    <citation type="submission" date="2025-08" db="UniProtKB">
        <authorList>
            <consortium name="RefSeq"/>
        </authorList>
    </citation>
    <scope>IDENTIFICATION</scope>
</reference>
<dbReference type="CDD" id="cd09076">
    <property type="entry name" value="L1-EN"/>
    <property type="match status" value="1"/>
</dbReference>
<dbReference type="PANTHER" id="PTHR23227:SF85">
    <property type="entry name" value="CRANIOFACIAL DEVELOPMENT PROTEIN 2"/>
    <property type="match status" value="1"/>
</dbReference>
<feature type="region of interest" description="Disordered" evidence="1">
    <location>
        <begin position="55"/>
        <end position="79"/>
    </location>
</feature>
<feature type="region of interest" description="Disordered" evidence="1">
    <location>
        <begin position="1"/>
        <end position="20"/>
    </location>
</feature>
<dbReference type="Gene3D" id="3.60.10.10">
    <property type="entry name" value="Endonuclease/exonuclease/phosphatase"/>
    <property type="match status" value="1"/>
</dbReference>
<proteinExistence type="predicted"/>
<dbReference type="GeneID" id="106116476"/>
<protein>
    <submittedName>
        <fullName evidence="3">Uncharacterized protein LOC106116476</fullName>
    </submittedName>
</protein>
<dbReference type="AlphaFoldDB" id="A0AAJ6Z5K4"/>
<dbReference type="PANTHER" id="PTHR23227">
    <property type="entry name" value="BUCENTAUR RELATED"/>
    <property type="match status" value="1"/>
</dbReference>